<reference evidence="12" key="1">
    <citation type="submission" date="2019-12" db="UniProtKB">
        <authorList>
            <consortium name="WormBaseParasite"/>
        </authorList>
    </citation>
    <scope>IDENTIFICATION</scope>
</reference>
<dbReference type="STRING" id="70415.A0A5S6R239"/>
<keyword evidence="11" id="KW-1185">Reference proteome</keyword>
<dbReference type="InterPro" id="IPR001577">
    <property type="entry name" value="Peptidase_M8"/>
</dbReference>
<dbReference type="GO" id="GO:0016020">
    <property type="term" value="C:membrane"/>
    <property type="evidence" value="ECO:0007669"/>
    <property type="project" value="InterPro"/>
</dbReference>
<evidence type="ECO:0000256" key="8">
    <source>
        <dbReference type="PIRSR" id="PIRSR601577-1"/>
    </source>
</evidence>
<evidence type="ECO:0000256" key="4">
    <source>
        <dbReference type="ARBA" id="ARBA00022801"/>
    </source>
</evidence>
<comment type="cofactor">
    <cofactor evidence="9 10">
        <name>Zn(2+)</name>
        <dbReference type="ChEBI" id="CHEBI:29105"/>
    </cofactor>
    <text evidence="9 10">Binds 1 zinc ion per subunit.</text>
</comment>
<evidence type="ECO:0000256" key="1">
    <source>
        <dbReference type="ARBA" id="ARBA00005860"/>
    </source>
</evidence>
<feature type="chain" id="PRO_5024510224" description="Leishmanolysin-like peptidase" evidence="10">
    <location>
        <begin position="22"/>
        <end position="589"/>
    </location>
</feature>
<keyword evidence="5 9" id="KW-0862">Zinc</keyword>
<proteinExistence type="inferred from homology"/>
<feature type="active site" evidence="8">
    <location>
        <position position="169"/>
    </location>
</feature>
<feature type="binding site" evidence="9">
    <location>
        <position position="252"/>
    </location>
    <ligand>
        <name>Zn(2+)</name>
        <dbReference type="ChEBI" id="CHEBI:29105"/>
        <note>catalytic</note>
    </ligand>
</feature>
<evidence type="ECO:0000256" key="7">
    <source>
        <dbReference type="ARBA" id="ARBA00039717"/>
    </source>
</evidence>
<feature type="binding site" evidence="9">
    <location>
        <position position="168"/>
    </location>
    <ligand>
        <name>Zn(2+)</name>
        <dbReference type="ChEBI" id="CHEBI:29105"/>
        <note>catalytic</note>
    </ligand>
</feature>
<dbReference type="Gene3D" id="3.90.132.10">
    <property type="entry name" value="Leishmanolysin , domain 2"/>
    <property type="match status" value="1"/>
</dbReference>
<protein>
    <recommendedName>
        <fullName evidence="7 10">Leishmanolysin-like peptidase</fullName>
        <ecNumber evidence="10">3.4.24.-</ecNumber>
    </recommendedName>
</protein>
<dbReference type="GO" id="GO:0046872">
    <property type="term" value="F:metal ion binding"/>
    <property type="evidence" value="ECO:0007669"/>
    <property type="project" value="UniProtKB-KW"/>
</dbReference>
<feature type="signal peptide" evidence="10">
    <location>
        <begin position="1"/>
        <end position="21"/>
    </location>
</feature>
<dbReference type="PANTHER" id="PTHR10942:SF0">
    <property type="entry name" value="LEISHMANOLYSIN-LIKE PEPTIDASE"/>
    <property type="match status" value="1"/>
</dbReference>
<evidence type="ECO:0000256" key="6">
    <source>
        <dbReference type="ARBA" id="ARBA00023049"/>
    </source>
</evidence>
<dbReference type="Pfam" id="PF01457">
    <property type="entry name" value="Peptidase_M8"/>
    <property type="match status" value="1"/>
</dbReference>
<dbReference type="WBParaSite" id="TMUE_3000013222.1">
    <property type="protein sequence ID" value="TMUE_3000013222.1"/>
    <property type="gene ID" value="WBGene00284937"/>
</dbReference>
<comment type="similarity">
    <text evidence="1 10">Belongs to the peptidase M8 family.</text>
</comment>
<dbReference type="Proteomes" id="UP000046395">
    <property type="component" value="Unassembled WGS sequence"/>
</dbReference>
<dbReference type="PANTHER" id="PTHR10942">
    <property type="entry name" value="LEISHMANOLYSIN-LIKE PEPTIDASE"/>
    <property type="match status" value="1"/>
</dbReference>
<organism evidence="11 12">
    <name type="scientific">Trichuris muris</name>
    <name type="common">Mouse whipworm</name>
    <dbReference type="NCBI Taxonomy" id="70415"/>
    <lineage>
        <taxon>Eukaryota</taxon>
        <taxon>Metazoa</taxon>
        <taxon>Ecdysozoa</taxon>
        <taxon>Nematoda</taxon>
        <taxon>Enoplea</taxon>
        <taxon>Dorylaimia</taxon>
        <taxon>Trichinellida</taxon>
        <taxon>Trichuridae</taxon>
        <taxon>Trichuris</taxon>
    </lineage>
</organism>
<sequence length="589" mass="66832">MKFISFVVALWLNSFASPVLCRAAANNISQSKRFNSIRICYVYSYGFEQLRSVTMKTFLKDRIRDVMAFLSAAIMVKRRKEPFALSGVLCDLSRYEYMERVCIKDLAIFIDVSLRGNCEPGGKTLAYAEVCQVDLEDQRPLSGVVTICIHNVNMFEWNISAFARTLLHEILHIMAFSRSHLPNLKTGSIWTKDALLQRIRIWKVNDAYQLERTTNIIASKGVQRFVRSYFNCSEAEGADLENDGGMGTAGSHWEKRLFGPELMTGVQSRTGVFSGLTAALLEDTGWYKINQSMVEELEWAKGLGCTFLMRSCREYIESKPPRPGAAYPYCNWEDYVQGKNKRFSLRRRTIAPEYAYFRGKKVQENMDAMYGASVTGADIYMDYCPTWQEVFHGDKLSDMGDMICSNSGNRPDSEHNIALEIYGDHSICVEQENIFVAMTCLPPKMLNLVQTKFDSTYGAGCYQYKCENGRLMIRGAGNEDDIGTMQYKVCWAEGAKILLVRQLKDEHGNPTGLHRGVLICPSCKEICEKDGFVCEPDVQGIDARDHMPVACGGIRHLLARWLIHAHIIASLLKWCYQVAKTFEMSMFVL</sequence>
<evidence type="ECO:0000313" key="11">
    <source>
        <dbReference type="Proteomes" id="UP000046395"/>
    </source>
</evidence>
<evidence type="ECO:0000256" key="10">
    <source>
        <dbReference type="RuleBase" id="RU366077"/>
    </source>
</evidence>
<dbReference type="SUPFAM" id="SSF55486">
    <property type="entry name" value="Metalloproteases ('zincins'), catalytic domain"/>
    <property type="match status" value="1"/>
</dbReference>
<dbReference type="GO" id="GO:0005737">
    <property type="term" value="C:cytoplasm"/>
    <property type="evidence" value="ECO:0007669"/>
    <property type="project" value="TreeGrafter"/>
</dbReference>
<dbReference type="AlphaFoldDB" id="A0A5S6R239"/>
<keyword evidence="3 9" id="KW-0479">Metal-binding</keyword>
<dbReference type="EC" id="3.4.24.-" evidence="10"/>
<evidence type="ECO:0000313" key="12">
    <source>
        <dbReference type="WBParaSite" id="TMUE_3000013222.1"/>
    </source>
</evidence>
<dbReference type="GO" id="GO:0006508">
    <property type="term" value="P:proteolysis"/>
    <property type="evidence" value="ECO:0007669"/>
    <property type="project" value="UniProtKB-KW"/>
</dbReference>
<accession>A0A5S6R239</accession>
<dbReference type="GO" id="GO:0007155">
    <property type="term" value="P:cell adhesion"/>
    <property type="evidence" value="ECO:0007669"/>
    <property type="project" value="InterPro"/>
</dbReference>
<evidence type="ECO:0000256" key="5">
    <source>
        <dbReference type="ARBA" id="ARBA00022833"/>
    </source>
</evidence>
<feature type="binding site" evidence="9">
    <location>
        <position position="172"/>
    </location>
    <ligand>
        <name>Zn(2+)</name>
        <dbReference type="ChEBI" id="CHEBI:29105"/>
        <note>catalytic</note>
    </ligand>
</feature>
<keyword evidence="4 10" id="KW-0378">Hydrolase</keyword>
<keyword evidence="10" id="KW-0732">Signal</keyword>
<keyword evidence="2 10" id="KW-0645">Protease</keyword>
<evidence type="ECO:0000256" key="9">
    <source>
        <dbReference type="PIRSR" id="PIRSR601577-2"/>
    </source>
</evidence>
<dbReference type="Gene3D" id="3.10.170.20">
    <property type="match status" value="1"/>
</dbReference>
<evidence type="ECO:0000256" key="3">
    <source>
        <dbReference type="ARBA" id="ARBA00022723"/>
    </source>
</evidence>
<dbReference type="FunFam" id="3.90.132.10:FF:000001">
    <property type="entry name" value="leishmanolysin-like peptidase isoform X2"/>
    <property type="match status" value="1"/>
</dbReference>
<name>A0A5S6R239_TRIMR</name>
<keyword evidence="6 9" id="KW-0482">Metalloprotease</keyword>
<dbReference type="GO" id="GO:0004222">
    <property type="term" value="F:metalloendopeptidase activity"/>
    <property type="evidence" value="ECO:0007669"/>
    <property type="project" value="UniProtKB-UniRule"/>
</dbReference>
<evidence type="ECO:0000256" key="2">
    <source>
        <dbReference type="ARBA" id="ARBA00022670"/>
    </source>
</evidence>